<dbReference type="Gene3D" id="3.40.50.2000">
    <property type="entry name" value="Glycogen Phosphorylase B"/>
    <property type="match status" value="1"/>
</dbReference>
<dbReference type="CDD" id="cd03809">
    <property type="entry name" value="GT4_MtfB-like"/>
    <property type="match status" value="1"/>
</dbReference>
<evidence type="ECO:0000313" key="3">
    <source>
        <dbReference type="Proteomes" id="UP000736373"/>
    </source>
</evidence>
<sequence>MNVRLYAVRAIGSVLQMLPIATVRTLVRTLTVHNTRHGQERQLLVDVSVTLRQDARSGIQRAVRAWLGALQAHPPAGFCVRPIFATHRHNYRYAPDLTCSTQQLENAQPVIAEPGDVFLGIDLVAHLLPRWQFQLLQWKAAGVQIDIVVHDLLPLLHPEWFNPKTVRNFGRWAQVLAKYADHLICTSQSVAKDVSHWKANSRVLRQGEARIYLAPLGADILASSPSQGLRPEHHEMLRQLSNQEIVLIVGTVEPRKGHAIALDAMEELWSQGRTTVLVIVGRPGWKTKDLQQRLRTHPEHGERLLWIDDASDEMLGHLYVLAKGVLNPSLGEGFGLPLVEAMYHNCSLLARNLDVFREIAGEQIEYFDDDTSQALAKRIAQWLDNIPLHKRPPYNVRTWEESASDLRRLYADRPASPL</sequence>
<dbReference type="InterPro" id="IPR001296">
    <property type="entry name" value="Glyco_trans_1"/>
</dbReference>
<comment type="caution">
    <text evidence="2">The sequence shown here is derived from an EMBL/GenBank/DDBJ whole genome shotgun (WGS) entry which is preliminary data.</text>
</comment>
<protein>
    <submittedName>
        <fullName evidence="2">Glycosyltransferase family 4 protein</fullName>
    </submittedName>
</protein>
<accession>A0ABR7PYW3</accession>
<organism evidence="2 3">
    <name type="scientific">Paraburkholderia podalyriae</name>
    <dbReference type="NCBI Taxonomy" id="1938811"/>
    <lineage>
        <taxon>Bacteria</taxon>
        <taxon>Pseudomonadati</taxon>
        <taxon>Pseudomonadota</taxon>
        <taxon>Betaproteobacteria</taxon>
        <taxon>Burkholderiales</taxon>
        <taxon>Burkholderiaceae</taxon>
        <taxon>Paraburkholderia</taxon>
    </lineage>
</organism>
<dbReference type="SUPFAM" id="SSF53756">
    <property type="entry name" value="UDP-Glycosyltransferase/glycogen phosphorylase"/>
    <property type="match status" value="1"/>
</dbReference>
<keyword evidence="3" id="KW-1185">Reference proteome</keyword>
<proteinExistence type="predicted"/>
<dbReference type="PANTHER" id="PTHR46401:SF9">
    <property type="entry name" value="MANNOSYLTRANSFERASE A"/>
    <property type="match status" value="1"/>
</dbReference>
<name>A0ABR7PYW3_9BURK</name>
<feature type="domain" description="Glycosyl transferase family 1" evidence="1">
    <location>
        <begin position="233"/>
        <end position="398"/>
    </location>
</feature>
<gene>
    <name evidence="2" type="ORF">F6X42_34405</name>
</gene>
<dbReference type="PANTHER" id="PTHR46401">
    <property type="entry name" value="GLYCOSYLTRANSFERASE WBBK-RELATED"/>
    <property type="match status" value="1"/>
</dbReference>
<dbReference type="Pfam" id="PF00534">
    <property type="entry name" value="Glycos_transf_1"/>
    <property type="match status" value="1"/>
</dbReference>
<dbReference type="Proteomes" id="UP000736373">
    <property type="component" value="Unassembled WGS sequence"/>
</dbReference>
<evidence type="ECO:0000313" key="2">
    <source>
        <dbReference type="EMBL" id="MBC8751443.1"/>
    </source>
</evidence>
<reference evidence="2 3" key="1">
    <citation type="submission" date="2019-09" db="EMBL/GenBank/DDBJ databases">
        <title>Paraburkholderia podalyriae sp. nov., A South African Podalyria-associated rhizobium.</title>
        <authorList>
            <person name="Mavima L."/>
            <person name="Beukes C.W."/>
            <person name="Palmer M."/>
            <person name="De Meyer S.E."/>
            <person name="James E.K."/>
            <person name="Maluk M."/>
            <person name="Avontuur J.R."/>
            <person name="Chan W.Y."/>
            <person name="Venter S.N."/>
            <person name="Steenkamp E.T."/>
        </authorList>
    </citation>
    <scope>NUCLEOTIDE SEQUENCE [LARGE SCALE GENOMIC DNA]</scope>
    <source>
        <strain evidence="2 3">WC7.3b</strain>
    </source>
</reference>
<dbReference type="EMBL" id="VZQQ01000055">
    <property type="protein sequence ID" value="MBC8751443.1"/>
    <property type="molecule type" value="Genomic_DNA"/>
</dbReference>
<evidence type="ECO:0000259" key="1">
    <source>
        <dbReference type="Pfam" id="PF00534"/>
    </source>
</evidence>